<evidence type="ECO:0000313" key="5">
    <source>
        <dbReference type="EMBL" id="KGN87578.1"/>
    </source>
</evidence>
<dbReference type="PANTHER" id="PTHR30408:SF12">
    <property type="entry name" value="TYPE I RESTRICTION ENZYME MJAVIII SPECIFICITY SUBUNIT"/>
    <property type="match status" value="1"/>
</dbReference>
<evidence type="ECO:0000259" key="4">
    <source>
        <dbReference type="Pfam" id="PF01420"/>
    </source>
</evidence>
<dbReference type="RefSeq" id="WP_039424990.1">
    <property type="nucleotide sequence ID" value="NZ_JRAK01000084.1"/>
</dbReference>
<dbReference type="Gene3D" id="1.10.287.1120">
    <property type="entry name" value="Bipartite methylase S protein"/>
    <property type="match status" value="1"/>
</dbReference>
<name>A0A0A2F9B8_9PORP</name>
<dbReference type="SUPFAM" id="SSF116734">
    <property type="entry name" value="DNA methylase specificity domain"/>
    <property type="match status" value="2"/>
</dbReference>
<evidence type="ECO:0000256" key="1">
    <source>
        <dbReference type="ARBA" id="ARBA00010923"/>
    </source>
</evidence>
<dbReference type="Pfam" id="PF01420">
    <property type="entry name" value="Methylase_S"/>
    <property type="match status" value="2"/>
</dbReference>
<dbReference type="InterPro" id="IPR000055">
    <property type="entry name" value="Restrct_endonuc_typeI_TRD"/>
</dbReference>
<keyword evidence="2" id="KW-0680">Restriction system</keyword>
<evidence type="ECO:0000256" key="2">
    <source>
        <dbReference type="ARBA" id="ARBA00022747"/>
    </source>
</evidence>
<dbReference type="PANTHER" id="PTHR30408">
    <property type="entry name" value="TYPE-1 RESTRICTION ENZYME ECOKI SPECIFICITY PROTEIN"/>
    <property type="match status" value="1"/>
</dbReference>
<feature type="domain" description="Type I restriction modification DNA specificity" evidence="4">
    <location>
        <begin position="21"/>
        <end position="192"/>
    </location>
</feature>
<keyword evidence="3" id="KW-0238">DNA-binding</keyword>
<dbReference type="Gene3D" id="3.90.220.20">
    <property type="entry name" value="DNA methylase specificity domains"/>
    <property type="match status" value="2"/>
</dbReference>
<reference evidence="5 6" key="1">
    <citation type="submission" date="2014-08" db="EMBL/GenBank/DDBJ databases">
        <title>Porphyromonas gulae strain:COT-052_OH3439 Genome sequencing.</title>
        <authorList>
            <person name="Wallis C."/>
            <person name="Deusch O."/>
            <person name="O'Flynn C."/>
            <person name="Davis I."/>
            <person name="Jospin G."/>
            <person name="Darling A.E."/>
            <person name="Coil D.A."/>
            <person name="Alexiev A."/>
            <person name="Horsfall A."/>
            <person name="Kirkwood N."/>
            <person name="Harris S."/>
            <person name="Eisen J.A."/>
        </authorList>
    </citation>
    <scope>NUCLEOTIDE SEQUENCE [LARGE SCALE GENOMIC DNA]</scope>
    <source>
        <strain evidence="6">COT-052 OH3439</strain>
    </source>
</reference>
<dbReference type="EMBL" id="JRAK01000084">
    <property type="protein sequence ID" value="KGN87578.1"/>
    <property type="molecule type" value="Genomic_DNA"/>
</dbReference>
<dbReference type="GO" id="GO:0003677">
    <property type="term" value="F:DNA binding"/>
    <property type="evidence" value="ECO:0007669"/>
    <property type="project" value="UniProtKB-KW"/>
</dbReference>
<comment type="caution">
    <text evidence="5">The sequence shown here is derived from an EMBL/GenBank/DDBJ whole genome shotgun (WGS) entry which is preliminary data.</text>
</comment>
<keyword evidence="6" id="KW-1185">Reference proteome</keyword>
<dbReference type="Proteomes" id="UP000030146">
    <property type="component" value="Unassembled WGS sequence"/>
</dbReference>
<comment type="similarity">
    <text evidence="1">Belongs to the type-I restriction system S methylase family.</text>
</comment>
<dbReference type="REBASE" id="111127">
    <property type="entry name" value="S.Pgu3439ORF6040P"/>
</dbReference>
<organism evidence="5 6">
    <name type="scientific">Porphyromonas gulae</name>
    <dbReference type="NCBI Taxonomy" id="111105"/>
    <lineage>
        <taxon>Bacteria</taxon>
        <taxon>Pseudomonadati</taxon>
        <taxon>Bacteroidota</taxon>
        <taxon>Bacteroidia</taxon>
        <taxon>Bacteroidales</taxon>
        <taxon>Porphyromonadaceae</taxon>
        <taxon>Porphyromonas</taxon>
    </lineage>
</organism>
<sequence>MNKIKKILPKLRFPEFKDAGEWEEKKLGEILIKNSTKNKKQKYSLVQSVSNKFGLINQEEYFENRRIAGKDTSNYYVIKKGYFAYNPSRIDVGSLAYKYDNETSIISPLYVSFKADNKLVLDYFLLNWFDSENFTKQMIFEGGVRNTLNYESLIQIKILLPPSINEQQRIAACLSSLDELISAHSQKLELLKAHKKGLMQNLFPQEGKKVPKLRFKEFEDSGEWKEETLGKVCDFKSTNSLSREHLSYEKGIVKNIHYGDIHTTFSTLFDITKEKVPFIKYSVPVKIKKDNYCIEGDIIFADASEDIDDIGKSIEIINLNNEKLVSGLHTLLARQRKQKLAIGFGGYLFKSDWVRKQIQREAQGAKVLGISATRISRIRILFPQNIIEQQKIASCLSSLDELITAQSKKIEQLKQHKKGLMQGLFPKINE</sequence>
<evidence type="ECO:0000313" key="6">
    <source>
        <dbReference type="Proteomes" id="UP000030146"/>
    </source>
</evidence>
<feature type="domain" description="Type I restriction modification DNA specificity" evidence="4">
    <location>
        <begin position="223"/>
        <end position="415"/>
    </location>
</feature>
<dbReference type="InterPro" id="IPR052021">
    <property type="entry name" value="Type-I_RS_S_subunit"/>
</dbReference>
<gene>
    <name evidence="5" type="ORF">HR15_06050</name>
</gene>
<dbReference type="GO" id="GO:0009307">
    <property type="term" value="P:DNA restriction-modification system"/>
    <property type="evidence" value="ECO:0007669"/>
    <property type="project" value="UniProtKB-KW"/>
</dbReference>
<accession>A0A0A2F9B8</accession>
<dbReference type="InterPro" id="IPR044946">
    <property type="entry name" value="Restrct_endonuc_typeI_TRD_sf"/>
</dbReference>
<proteinExistence type="inferred from homology"/>
<evidence type="ECO:0000256" key="3">
    <source>
        <dbReference type="ARBA" id="ARBA00023125"/>
    </source>
</evidence>
<dbReference type="AlphaFoldDB" id="A0A0A2F9B8"/>
<protein>
    <recommendedName>
        <fullName evidence="4">Type I restriction modification DNA specificity domain-containing protein</fullName>
    </recommendedName>
</protein>